<dbReference type="EMBL" id="SRLO01000002">
    <property type="protein sequence ID" value="TNN89269.1"/>
    <property type="molecule type" value="Genomic_DNA"/>
</dbReference>
<proteinExistence type="predicted"/>
<organism evidence="1 2">
    <name type="scientific">Liparis tanakae</name>
    <name type="common">Tanaka's snailfish</name>
    <dbReference type="NCBI Taxonomy" id="230148"/>
    <lineage>
        <taxon>Eukaryota</taxon>
        <taxon>Metazoa</taxon>
        <taxon>Chordata</taxon>
        <taxon>Craniata</taxon>
        <taxon>Vertebrata</taxon>
        <taxon>Euteleostomi</taxon>
        <taxon>Actinopterygii</taxon>
        <taxon>Neopterygii</taxon>
        <taxon>Teleostei</taxon>
        <taxon>Neoteleostei</taxon>
        <taxon>Acanthomorphata</taxon>
        <taxon>Eupercaria</taxon>
        <taxon>Perciformes</taxon>
        <taxon>Cottioidei</taxon>
        <taxon>Cottales</taxon>
        <taxon>Liparidae</taxon>
        <taxon>Liparis</taxon>
    </lineage>
</organism>
<evidence type="ECO:0000313" key="1">
    <source>
        <dbReference type="EMBL" id="TNN89269.1"/>
    </source>
</evidence>
<dbReference type="OrthoDB" id="8961442at2759"/>
<reference evidence="1 2" key="1">
    <citation type="submission" date="2019-03" db="EMBL/GenBank/DDBJ databases">
        <title>First draft genome of Liparis tanakae, snailfish: a comprehensive survey of snailfish specific genes.</title>
        <authorList>
            <person name="Kim W."/>
            <person name="Song I."/>
            <person name="Jeong J.-H."/>
            <person name="Kim D."/>
            <person name="Kim S."/>
            <person name="Ryu S."/>
            <person name="Song J.Y."/>
            <person name="Lee S.K."/>
        </authorList>
    </citation>
    <scope>NUCLEOTIDE SEQUENCE [LARGE SCALE GENOMIC DNA]</scope>
    <source>
        <tissue evidence="1">Muscle</tissue>
    </source>
</reference>
<comment type="caution">
    <text evidence="1">The sequence shown here is derived from an EMBL/GenBank/DDBJ whole genome shotgun (WGS) entry which is preliminary data.</text>
</comment>
<dbReference type="Proteomes" id="UP000314294">
    <property type="component" value="Unassembled WGS sequence"/>
</dbReference>
<evidence type="ECO:0000313" key="2">
    <source>
        <dbReference type="Proteomes" id="UP000314294"/>
    </source>
</evidence>
<gene>
    <name evidence="1" type="ORF">EYF80_000557</name>
</gene>
<name>A0A4Z2JG77_9TELE</name>
<dbReference type="AlphaFoldDB" id="A0A4Z2JG77"/>
<protein>
    <submittedName>
        <fullName evidence="1">Uncharacterized protein</fullName>
    </submittedName>
</protein>
<sequence>MNAIRAAYSGACKMPIKASVCGPVNCIVSCRWAGKRSNFSDVQLSQLTAKAKASWMLLNLGEAKHHASYQLTLSAKALGDLSVAQRAQTTTAAVARQSLLCRGPSAIWPLTGNSRGDSLLIRGAAVMRRRQGASHLAWPIMNRGQRNGRRGQSREHLAMGETMEQITDYLCRYKNYNLGIGLTTAEHIDNNTTLLLDITDGEQRSGKPAVPASLGCIQHVFITTLPPKYLPNRNVQQLVPAGCLNQVSYPVGCRLKLPFQLFSL</sequence>
<keyword evidence="2" id="KW-1185">Reference proteome</keyword>
<accession>A0A4Z2JG77</accession>